<sequence length="217" mass="23245">MSGFQAYNSHGALTIDSNNKSIVMSTVKAMGTLTDVGYYLLPSNSIGNGSTLGFLNYAFWGSTPGLRWFQLQSNGRYCFPGANLYEAGTGRFMFSSNTTTLHSGFCDVFDASGKLIWSAASAGTMPRIRDFFTVPSGHNLGTAITLTTAFADPWICISQCPGNVSDDGVVTGMSGVLVKRNSSTSFTLQYINKNQKTYTQAMGNNGLQIALASFTGY</sequence>
<organism evidence="1 2">
    <name type="scientific">Citrobacter koseri</name>
    <name type="common">Citrobacter diversus</name>
    <dbReference type="NCBI Taxonomy" id="545"/>
    <lineage>
        <taxon>Bacteria</taxon>
        <taxon>Pseudomonadati</taxon>
        <taxon>Pseudomonadota</taxon>
        <taxon>Gammaproteobacteria</taxon>
        <taxon>Enterobacterales</taxon>
        <taxon>Enterobacteriaceae</taxon>
        <taxon>Citrobacter</taxon>
    </lineage>
</organism>
<protein>
    <submittedName>
        <fullName evidence="1">Uncharacterized protein</fullName>
    </submittedName>
</protein>
<dbReference type="EMBL" id="LR134204">
    <property type="protein sequence ID" value="VEB94246.1"/>
    <property type="molecule type" value="Genomic_DNA"/>
</dbReference>
<accession>A0A3S4M9P1</accession>
<evidence type="ECO:0000313" key="2">
    <source>
        <dbReference type="Proteomes" id="UP000270272"/>
    </source>
</evidence>
<dbReference type="AlphaFoldDB" id="A0A3S4M9P1"/>
<reference evidence="1 2" key="1">
    <citation type="submission" date="2018-12" db="EMBL/GenBank/DDBJ databases">
        <authorList>
            <consortium name="Pathogen Informatics"/>
        </authorList>
    </citation>
    <scope>NUCLEOTIDE SEQUENCE [LARGE SCALE GENOMIC DNA]</scope>
    <source>
        <strain evidence="1 2">NCTC11075</strain>
    </source>
</reference>
<dbReference type="Proteomes" id="UP000270272">
    <property type="component" value="Chromosome"/>
</dbReference>
<gene>
    <name evidence="1" type="ORF">NCTC11075_05162</name>
</gene>
<evidence type="ECO:0000313" key="1">
    <source>
        <dbReference type="EMBL" id="VEB94246.1"/>
    </source>
</evidence>
<name>A0A3S4M9P1_CITKO</name>
<proteinExistence type="predicted"/>